<gene>
    <name evidence="9" type="ORF">PMG11_03150</name>
</gene>
<keyword evidence="6 8" id="KW-0408">Iron</keyword>
<keyword evidence="4 8" id="KW-0479">Metal-binding</keyword>
<dbReference type="PRINTS" id="PR00463">
    <property type="entry name" value="EP450I"/>
</dbReference>
<evidence type="ECO:0000256" key="2">
    <source>
        <dbReference type="ARBA" id="ARBA00010617"/>
    </source>
</evidence>
<dbReference type="InterPro" id="IPR036396">
    <property type="entry name" value="Cyt_P450_sf"/>
</dbReference>
<evidence type="ECO:0000256" key="6">
    <source>
        <dbReference type="ARBA" id="ARBA00023004"/>
    </source>
</evidence>
<dbReference type="GO" id="GO:0043386">
    <property type="term" value="P:mycotoxin biosynthetic process"/>
    <property type="evidence" value="ECO:0007669"/>
    <property type="project" value="UniProtKB-ARBA"/>
</dbReference>
<dbReference type="EMBL" id="CDHK01000003">
    <property type="protein sequence ID" value="CEO58424.1"/>
    <property type="molecule type" value="Genomic_DNA"/>
</dbReference>
<evidence type="ECO:0000256" key="5">
    <source>
        <dbReference type="ARBA" id="ARBA00023002"/>
    </source>
</evidence>
<dbReference type="InterPro" id="IPR050364">
    <property type="entry name" value="Cytochrome_P450_fung"/>
</dbReference>
<dbReference type="GO" id="GO:0020037">
    <property type="term" value="F:heme binding"/>
    <property type="evidence" value="ECO:0007669"/>
    <property type="project" value="InterPro"/>
</dbReference>
<evidence type="ECO:0000256" key="7">
    <source>
        <dbReference type="ARBA" id="ARBA00023033"/>
    </source>
</evidence>
<dbReference type="InterPro" id="IPR001128">
    <property type="entry name" value="Cyt_P450"/>
</dbReference>
<dbReference type="PANTHER" id="PTHR46300:SF1">
    <property type="entry name" value="P450, PUTATIVE (EUROFUNG)-RELATED"/>
    <property type="match status" value="1"/>
</dbReference>
<dbReference type="AlphaFoldDB" id="A0A0F7V9F8"/>
<dbReference type="GO" id="GO:0005506">
    <property type="term" value="F:iron ion binding"/>
    <property type="evidence" value="ECO:0007669"/>
    <property type="project" value="InterPro"/>
</dbReference>
<reference evidence="10" key="1">
    <citation type="journal article" date="2015" name="Genome Announc.">
        <title>Draft genome sequence of the fungus Penicillium brasilianum MG11.</title>
        <authorList>
            <person name="Horn F."/>
            <person name="Linde J."/>
            <person name="Mattern D.J."/>
            <person name="Walther G."/>
            <person name="Guthke R."/>
            <person name="Brakhage A.A."/>
            <person name="Valiante V."/>
        </authorList>
    </citation>
    <scope>NUCLEOTIDE SEQUENCE [LARGE SCALE GENOMIC DNA]</scope>
    <source>
        <strain evidence="10">MG11</strain>
    </source>
</reference>
<proteinExistence type="inferred from homology"/>
<dbReference type="GO" id="GO:0016705">
    <property type="term" value="F:oxidoreductase activity, acting on paired donors, with incorporation or reduction of molecular oxygen"/>
    <property type="evidence" value="ECO:0007669"/>
    <property type="project" value="InterPro"/>
</dbReference>
<dbReference type="Gene3D" id="1.10.630.10">
    <property type="entry name" value="Cytochrome P450"/>
    <property type="match status" value="1"/>
</dbReference>
<dbReference type="GO" id="GO:0004497">
    <property type="term" value="F:monooxygenase activity"/>
    <property type="evidence" value="ECO:0007669"/>
    <property type="project" value="UniProtKB-KW"/>
</dbReference>
<evidence type="ECO:0000256" key="3">
    <source>
        <dbReference type="ARBA" id="ARBA00022617"/>
    </source>
</evidence>
<evidence type="ECO:0000256" key="4">
    <source>
        <dbReference type="ARBA" id="ARBA00022723"/>
    </source>
</evidence>
<comment type="similarity">
    <text evidence="2">Belongs to the cytochrome P450 family.</text>
</comment>
<evidence type="ECO:0000256" key="8">
    <source>
        <dbReference type="PIRSR" id="PIRSR602401-1"/>
    </source>
</evidence>
<keyword evidence="3 8" id="KW-0349">Heme</keyword>
<evidence type="ECO:0000313" key="9">
    <source>
        <dbReference type="EMBL" id="CEO58424.1"/>
    </source>
</evidence>
<name>A0A0F7V9F8_PENBI</name>
<dbReference type="STRING" id="104259.A0A0F7V9F8"/>
<comment type="cofactor">
    <cofactor evidence="1 8">
        <name>heme</name>
        <dbReference type="ChEBI" id="CHEBI:30413"/>
    </cofactor>
</comment>
<dbReference type="OrthoDB" id="1470350at2759"/>
<keyword evidence="7" id="KW-0503">Monooxygenase</keyword>
<dbReference type="PANTHER" id="PTHR46300">
    <property type="entry name" value="P450, PUTATIVE (EUROFUNG)-RELATED-RELATED"/>
    <property type="match status" value="1"/>
</dbReference>
<evidence type="ECO:0000256" key="1">
    <source>
        <dbReference type="ARBA" id="ARBA00001971"/>
    </source>
</evidence>
<protein>
    <submittedName>
        <fullName evidence="9">Putative Fumitremorgin C synthase</fullName>
    </submittedName>
</protein>
<keyword evidence="10" id="KW-1185">Reference proteome</keyword>
<dbReference type="InterPro" id="IPR002401">
    <property type="entry name" value="Cyt_P450_E_grp-I"/>
</dbReference>
<sequence length="533" mass="60289">MIMDRLPVSPALLVLAISIPALCSWFVRTWLTSQHRKRLPLPPGPKPLPIIGNLHQVPREVPWKIYKQWADTYGPIMTIHLAGTTTVVFSSWDVIKTHVERRNTIYSSRPSVPFFLRATGGLSASILPYGAEWKLQRNIRSSVLKPSMTIKYREVQDLETTQLVHELLSTNDFSLCLRRCIASIFLTVAYGERCKDNAGLDAIDRLEYLNRAIAMHAETLFSGASALVMQLLPFQGMLEKLPAQWKTDADALHDKLTADLVERAMAALHRPGWNWVKEFQTRGGTGSEQEEDGSFEFKRLAYMVGSLYEASMAASQALRIIILSGILYPEAVDRMKEELDSVVGRHRLPNFSDAPQLPWTQGFIKEAMRWRSLTPMGSPRATADEDECRGYRIPMGANILVNVWAMNHDETVFPDSFAFKPERWIENPHLPQMLYGIGQRACPGRHMGQDSLFLATARLFWAFDMSQPPDAAKIDQERFLDSGTTLASFVPDFEVQFTPRSREHQQVVEENWSLISTDSLSLSDKIVPSAMPN</sequence>
<dbReference type="Proteomes" id="UP000042958">
    <property type="component" value="Unassembled WGS sequence"/>
</dbReference>
<accession>A0A0F7V9F8</accession>
<dbReference type="Pfam" id="PF00067">
    <property type="entry name" value="p450"/>
    <property type="match status" value="1"/>
</dbReference>
<dbReference type="CDD" id="cd11065">
    <property type="entry name" value="CYP64-like"/>
    <property type="match status" value="1"/>
</dbReference>
<keyword evidence="5" id="KW-0560">Oxidoreductase</keyword>
<dbReference type="SUPFAM" id="SSF48264">
    <property type="entry name" value="Cytochrome P450"/>
    <property type="match status" value="1"/>
</dbReference>
<feature type="binding site" description="axial binding residue" evidence="8">
    <location>
        <position position="442"/>
    </location>
    <ligand>
        <name>heme</name>
        <dbReference type="ChEBI" id="CHEBI:30413"/>
    </ligand>
    <ligandPart>
        <name>Fe</name>
        <dbReference type="ChEBI" id="CHEBI:18248"/>
    </ligandPart>
</feature>
<organism evidence="9 10">
    <name type="scientific">Penicillium brasilianum</name>
    <dbReference type="NCBI Taxonomy" id="104259"/>
    <lineage>
        <taxon>Eukaryota</taxon>
        <taxon>Fungi</taxon>
        <taxon>Dikarya</taxon>
        <taxon>Ascomycota</taxon>
        <taxon>Pezizomycotina</taxon>
        <taxon>Eurotiomycetes</taxon>
        <taxon>Eurotiomycetidae</taxon>
        <taxon>Eurotiales</taxon>
        <taxon>Aspergillaceae</taxon>
        <taxon>Penicillium</taxon>
    </lineage>
</organism>
<evidence type="ECO:0000313" key="10">
    <source>
        <dbReference type="Proteomes" id="UP000042958"/>
    </source>
</evidence>